<keyword evidence="3" id="KW-1185">Reference proteome</keyword>
<accession>A0AAV5VZ35</accession>
<dbReference type="EMBL" id="BTSY01000004">
    <property type="protein sequence ID" value="GMT24889.1"/>
    <property type="molecule type" value="Genomic_DNA"/>
</dbReference>
<evidence type="ECO:0000313" key="2">
    <source>
        <dbReference type="EMBL" id="GMT24889.1"/>
    </source>
</evidence>
<comment type="caution">
    <text evidence="2">The sequence shown here is derived from an EMBL/GenBank/DDBJ whole genome shotgun (WGS) entry which is preliminary data.</text>
</comment>
<evidence type="ECO:0000256" key="1">
    <source>
        <dbReference type="SAM" id="MobiDB-lite"/>
    </source>
</evidence>
<name>A0AAV5VZ35_9BILA</name>
<feature type="region of interest" description="Disordered" evidence="1">
    <location>
        <begin position="55"/>
        <end position="84"/>
    </location>
</feature>
<feature type="region of interest" description="Disordered" evidence="1">
    <location>
        <begin position="97"/>
        <end position="119"/>
    </location>
</feature>
<sequence>QVRSMSSSPVPYRKSVLISGVKLQTLLDGRKLIGGELAERLGRLDFNVCFLVDESGEEEDSEHATTPITSEEPDPEEFPTCPQTGEEDLKVLDEFNASRGHPGLGVPSPSPHSEPWTGASCADVTSVTWLDEEFCLFDSNKFNETFPWTPFEPICDPPVADSIPDDNNMIADCETTDEREITTPPVDDSIPDDNSMITDCETTDERELTSCEVDMANVHSAQWAIYYTSHRQFDLVIFNFIFDPNQSPIPTETIYGIFKKNILNHWLIIRALIENKEQPIKFVFLPYLPKEFSLPTCTLGLPTKKAEYGEFFRKTMSDVDAYYQVLNLTTSAASAVVVDPEDDSPINLWTEKVLDKAIIGSVEDDQSSDGESAGQRFSDEQIGALREFLDEYAYLHLWDDFRTPLAHY</sequence>
<dbReference type="Proteomes" id="UP001432322">
    <property type="component" value="Unassembled WGS sequence"/>
</dbReference>
<proteinExistence type="predicted"/>
<feature type="non-terminal residue" evidence="2">
    <location>
        <position position="1"/>
    </location>
</feature>
<organism evidence="2 3">
    <name type="scientific">Pristionchus fissidentatus</name>
    <dbReference type="NCBI Taxonomy" id="1538716"/>
    <lineage>
        <taxon>Eukaryota</taxon>
        <taxon>Metazoa</taxon>
        <taxon>Ecdysozoa</taxon>
        <taxon>Nematoda</taxon>
        <taxon>Chromadorea</taxon>
        <taxon>Rhabditida</taxon>
        <taxon>Rhabditina</taxon>
        <taxon>Diplogasteromorpha</taxon>
        <taxon>Diplogasteroidea</taxon>
        <taxon>Neodiplogasteridae</taxon>
        <taxon>Pristionchus</taxon>
    </lineage>
</organism>
<protein>
    <submittedName>
        <fullName evidence="2">Uncharacterized protein</fullName>
    </submittedName>
</protein>
<evidence type="ECO:0000313" key="3">
    <source>
        <dbReference type="Proteomes" id="UP001432322"/>
    </source>
</evidence>
<gene>
    <name evidence="2" type="ORF">PFISCL1PPCAC_16186</name>
</gene>
<reference evidence="2" key="1">
    <citation type="submission" date="2023-10" db="EMBL/GenBank/DDBJ databases">
        <title>Genome assembly of Pristionchus species.</title>
        <authorList>
            <person name="Yoshida K."/>
            <person name="Sommer R.J."/>
        </authorList>
    </citation>
    <scope>NUCLEOTIDE SEQUENCE</scope>
    <source>
        <strain evidence="2">RS5133</strain>
    </source>
</reference>
<dbReference type="AlphaFoldDB" id="A0AAV5VZ35"/>